<dbReference type="OrthoDB" id="1932324at2759"/>
<evidence type="ECO:0000313" key="9">
    <source>
        <dbReference type="Proteomes" id="UP000663760"/>
    </source>
</evidence>
<dbReference type="InterPro" id="IPR004389">
    <property type="entry name" value="Ribosomal_uL18_bac-type"/>
</dbReference>
<evidence type="ECO:0000256" key="1">
    <source>
        <dbReference type="ARBA" id="ARBA00007116"/>
    </source>
</evidence>
<dbReference type="GO" id="GO:0005840">
    <property type="term" value="C:ribosome"/>
    <property type="evidence" value="ECO:0007669"/>
    <property type="project" value="UniProtKB-KW"/>
</dbReference>
<evidence type="ECO:0000256" key="5">
    <source>
        <dbReference type="ARBA" id="ARBA00023274"/>
    </source>
</evidence>
<evidence type="ECO:0000256" key="7">
    <source>
        <dbReference type="ARBA" id="ARBA00082729"/>
    </source>
</evidence>
<evidence type="ECO:0000256" key="3">
    <source>
        <dbReference type="ARBA" id="ARBA00022884"/>
    </source>
</evidence>
<keyword evidence="5" id="KW-0687">Ribonucleoprotein</keyword>
<dbReference type="PANTHER" id="PTHR12899">
    <property type="entry name" value="39S RIBOSOMAL PROTEIN L18, MITOCHONDRIAL"/>
    <property type="match status" value="1"/>
</dbReference>
<evidence type="ECO:0000256" key="2">
    <source>
        <dbReference type="ARBA" id="ARBA00022730"/>
    </source>
</evidence>
<dbReference type="GO" id="GO:0006412">
    <property type="term" value="P:translation"/>
    <property type="evidence" value="ECO:0007669"/>
    <property type="project" value="InterPro"/>
</dbReference>
<dbReference type="Pfam" id="PF00861">
    <property type="entry name" value="Ribosomal_L18p"/>
    <property type="match status" value="1"/>
</dbReference>
<dbReference type="GO" id="GO:1990904">
    <property type="term" value="C:ribonucleoprotein complex"/>
    <property type="evidence" value="ECO:0007669"/>
    <property type="project" value="UniProtKB-KW"/>
</dbReference>
<dbReference type="Proteomes" id="UP000663760">
    <property type="component" value="Chromosome 10"/>
</dbReference>
<dbReference type="GO" id="GO:0008097">
    <property type="term" value="F:5S rRNA binding"/>
    <property type="evidence" value="ECO:0007669"/>
    <property type="project" value="TreeGrafter"/>
</dbReference>
<dbReference type="InterPro" id="IPR057268">
    <property type="entry name" value="Ribosomal_L18"/>
</dbReference>
<dbReference type="CDD" id="cd00432">
    <property type="entry name" value="Ribosomal_L18_L5e"/>
    <property type="match status" value="1"/>
</dbReference>
<dbReference type="GO" id="GO:0003735">
    <property type="term" value="F:structural constituent of ribosome"/>
    <property type="evidence" value="ECO:0007669"/>
    <property type="project" value="InterPro"/>
</dbReference>
<name>A0A7I8L2Y3_SPIIN</name>
<keyword evidence="3" id="KW-0694">RNA-binding</keyword>
<proteinExistence type="inferred from homology"/>
<organism evidence="8 9">
    <name type="scientific">Spirodela intermedia</name>
    <name type="common">Intermediate duckweed</name>
    <dbReference type="NCBI Taxonomy" id="51605"/>
    <lineage>
        <taxon>Eukaryota</taxon>
        <taxon>Viridiplantae</taxon>
        <taxon>Streptophyta</taxon>
        <taxon>Embryophyta</taxon>
        <taxon>Tracheophyta</taxon>
        <taxon>Spermatophyta</taxon>
        <taxon>Magnoliopsida</taxon>
        <taxon>Liliopsida</taxon>
        <taxon>Araceae</taxon>
        <taxon>Lemnoideae</taxon>
        <taxon>Spirodela</taxon>
    </lineage>
</organism>
<dbReference type="SUPFAM" id="SSF53137">
    <property type="entry name" value="Translational machinery components"/>
    <property type="match status" value="1"/>
</dbReference>
<dbReference type="Gene3D" id="3.30.420.100">
    <property type="match status" value="1"/>
</dbReference>
<keyword evidence="4" id="KW-0689">Ribosomal protein</keyword>
<dbReference type="HAMAP" id="MF_01337_B">
    <property type="entry name" value="Ribosomal_uL18_B"/>
    <property type="match status" value="1"/>
</dbReference>
<dbReference type="AlphaFoldDB" id="A0A7I8L2Y3"/>
<dbReference type="GO" id="GO:0005737">
    <property type="term" value="C:cytoplasm"/>
    <property type="evidence" value="ECO:0007669"/>
    <property type="project" value="UniProtKB-ARBA"/>
</dbReference>
<dbReference type="NCBIfam" id="TIGR00060">
    <property type="entry name" value="L18_bact"/>
    <property type="match status" value="1"/>
</dbReference>
<evidence type="ECO:0000313" key="8">
    <source>
        <dbReference type="EMBL" id="CAA7404142.1"/>
    </source>
</evidence>
<gene>
    <name evidence="8" type="ORF">SI8410_10014820</name>
</gene>
<comment type="similarity">
    <text evidence="1">Belongs to the universal ribosomal protein uL18 family.</text>
</comment>
<sequence length="179" mass="19368">MFTAAVPSASSPAACSVPSLMRSGAFYGGQQRLFSIAARCPRVAPAISVPAFPVVEAKASTSRENRTARHKRIRKKVEGTPERPRMSVFRSNKHIYVQVVDDTRMHTLAAASTMQKSVSEEVNYSSGPTIEVARKIGEVIAKACLEKGITKVAFDRGGYPYHGRIEALATAAREGGLQF</sequence>
<dbReference type="PANTHER" id="PTHR12899:SF3">
    <property type="entry name" value="LARGE RIBOSOMAL SUBUNIT PROTEIN UL18M"/>
    <property type="match status" value="1"/>
</dbReference>
<accession>A0A7I8L2Y3</accession>
<keyword evidence="2" id="KW-0699">rRNA-binding</keyword>
<protein>
    <recommendedName>
        <fullName evidence="6">Large ribosomal subunit protein uL18c</fullName>
    </recommendedName>
    <alternativeName>
        <fullName evidence="7">CL18</fullName>
    </alternativeName>
</protein>
<evidence type="ECO:0000256" key="6">
    <source>
        <dbReference type="ARBA" id="ARBA00035303"/>
    </source>
</evidence>
<reference evidence="8" key="1">
    <citation type="submission" date="2020-02" db="EMBL/GenBank/DDBJ databases">
        <authorList>
            <person name="Scholz U."/>
            <person name="Mascher M."/>
            <person name="Fiebig A."/>
        </authorList>
    </citation>
    <scope>NUCLEOTIDE SEQUENCE</scope>
</reference>
<evidence type="ECO:0000256" key="4">
    <source>
        <dbReference type="ARBA" id="ARBA00022980"/>
    </source>
</evidence>
<dbReference type="InterPro" id="IPR005484">
    <property type="entry name" value="Ribosomal_uL18_bac/plant/anim"/>
</dbReference>
<keyword evidence="9" id="KW-1185">Reference proteome</keyword>
<dbReference type="EMBL" id="LR746273">
    <property type="protein sequence ID" value="CAA7404142.1"/>
    <property type="molecule type" value="Genomic_DNA"/>
</dbReference>
<dbReference type="FunFam" id="3.30.420.100:FF:000001">
    <property type="entry name" value="50S ribosomal protein L18"/>
    <property type="match status" value="1"/>
</dbReference>